<protein>
    <submittedName>
        <fullName evidence="1">Uncharacterized protein</fullName>
    </submittedName>
</protein>
<reference evidence="1 2" key="1">
    <citation type="submission" date="2020-02" db="EMBL/GenBank/DDBJ databases">
        <authorList>
            <person name="Ma Q."/>
            <person name="Huang Y."/>
            <person name="Song X."/>
            <person name="Pei D."/>
        </authorList>
    </citation>
    <scope>NUCLEOTIDE SEQUENCE [LARGE SCALE GENOMIC DNA]</scope>
    <source>
        <strain evidence="1">Sxm20200214</strain>
        <tissue evidence="1">Leaf</tissue>
    </source>
</reference>
<gene>
    <name evidence="1" type="ORF">Bca52824_026245</name>
</gene>
<proteinExistence type="predicted"/>
<organism evidence="1 2">
    <name type="scientific">Brassica carinata</name>
    <name type="common">Ethiopian mustard</name>
    <name type="synonym">Abyssinian cabbage</name>
    <dbReference type="NCBI Taxonomy" id="52824"/>
    <lineage>
        <taxon>Eukaryota</taxon>
        <taxon>Viridiplantae</taxon>
        <taxon>Streptophyta</taxon>
        <taxon>Embryophyta</taxon>
        <taxon>Tracheophyta</taxon>
        <taxon>Spermatophyta</taxon>
        <taxon>Magnoliopsida</taxon>
        <taxon>eudicotyledons</taxon>
        <taxon>Gunneridae</taxon>
        <taxon>Pentapetalae</taxon>
        <taxon>rosids</taxon>
        <taxon>malvids</taxon>
        <taxon>Brassicales</taxon>
        <taxon>Brassicaceae</taxon>
        <taxon>Brassiceae</taxon>
        <taxon>Brassica</taxon>
    </lineage>
</organism>
<sequence length="68" mass="7843">MDNWLKWYIAISVEQKNIRQSGIMGFESGFDAIVKAHSRMLEADGNGWLWAFENMSSLRSNDYPCGRI</sequence>
<keyword evidence="2" id="KW-1185">Reference proteome</keyword>
<comment type="caution">
    <text evidence="1">The sequence shown here is derived from an EMBL/GenBank/DDBJ whole genome shotgun (WGS) entry which is preliminary data.</text>
</comment>
<name>A0A8X7V8X9_BRACI</name>
<dbReference type="AlphaFoldDB" id="A0A8X7V8X9"/>
<accession>A0A8X7V8X9</accession>
<dbReference type="Proteomes" id="UP000886595">
    <property type="component" value="Unassembled WGS sequence"/>
</dbReference>
<evidence type="ECO:0000313" key="2">
    <source>
        <dbReference type="Proteomes" id="UP000886595"/>
    </source>
</evidence>
<evidence type="ECO:0000313" key="1">
    <source>
        <dbReference type="EMBL" id="KAG2306497.1"/>
    </source>
</evidence>
<dbReference type="EMBL" id="JAAMPC010000006">
    <property type="protein sequence ID" value="KAG2306497.1"/>
    <property type="molecule type" value="Genomic_DNA"/>
</dbReference>